<dbReference type="AlphaFoldDB" id="A0A9P7B715"/>
<dbReference type="PANTHER" id="PTHR19305">
    <property type="entry name" value="SYNAPTOSOMAL ASSOCIATED PROTEIN"/>
    <property type="match status" value="1"/>
</dbReference>
<feature type="compositionally biased region" description="Basic residues" evidence="3">
    <location>
        <begin position="107"/>
        <end position="122"/>
    </location>
</feature>
<dbReference type="GO" id="GO:0031201">
    <property type="term" value="C:SNARE complex"/>
    <property type="evidence" value="ECO:0007669"/>
    <property type="project" value="TreeGrafter"/>
</dbReference>
<dbReference type="GO" id="GO:0006887">
    <property type="term" value="P:exocytosis"/>
    <property type="evidence" value="ECO:0007669"/>
    <property type="project" value="TreeGrafter"/>
</dbReference>
<dbReference type="OrthoDB" id="18679at2759"/>
<feature type="compositionally biased region" description="Polar residues" evidence="3">
    <location>
        <begin position="379"/>
        <end position="396"/>
    </location>
</feature>
<evidence type="ECO:0000256" key="3">
    <source>
        <dbReference type="SAM" id="MobiDB-lite"/>
    </source>
</evidence>
<feature type="compositionally biased region" description="Polar residues" evidence="3">
    <location>
        <begin position="166"/>
        <end position="295"/>
    </location>
</feature>
<dbReference type="CDD" id="cd15886">
    <property type="entry name" value="SNARE_SEC9N"/>
    <property type="match status" value="1"/>
</dbReference>
<feature type="region of interest" description="Disordered" evidence="3">
    <location>
        <begin position="57"/>
        <end position="135"/>
    </location>
</feature>
<feature type="compositionally biased region" description="Low complexity" evidence="3">
    <location>
        <begin position="301"/>
        <end position="322"/>
    </location>
</feature>
<dbReference type="Gene3D" id="1.20.5.110">
    <property type="match status" value="2"/>
</dbReference>
<evidence type="ECO:0000313" key="5">
    <source>
        <dbReference type="EMBL" id="KAG0662298.1"/>
    </source>
</evidence>
<feature type="compositionally biased region" description="Low complexity" evidence="3">
    <location>
        <begin position="415"/>
        <end position="440"/>
    </location>
</feature>
<dbReference type="PROSITE" id="PS50192">
    <property type="entry name" value="T_SNARE"/>
    <property type="match status" value="1"/>
</dbReference>
<keyword evidence="6" id="KW-1185">Reference proteome</keyword>
<dbReference type="CDD" id="cd15857">
    <property type="entry name" value="SNARE_SEC9C"/>
    <property type="match status" value="1"/>
</dbReference>
<dbReference type="GO" id="GO:0006906">
    <property type="term" value="P:vesicle fusion"/>
    <property type="evidence" value="ECO:0007669"/>
    <property type="project" value="TreeGrafter"/>
</dbReference>
<feature type="compositionally biased region" description="Polar residues" evidence="3">
    <location>
        <begin position="363"/>
        <end position="372"/>
    </location>
</feature>
<dbReference type="GO" id="GO:0019905">
    <property type="term" value="F:syntaxin binding"/>
    <property type="evidence" value="ECO:0007669"/>
    <property type="project" value="TreeGrafter"/>
</dbReference>
<evidence type="ECO:0000256" key="1">
    <source>
        <dbReference type="ARBA" id="ARBA00009480"/>
    </source>
</evidence>
<dbReference type="SUPFAM" id="SSF58038">
    <property type="entry name" value="SNARE fusion complex"/>
    <property type="match status" value="2"/>
</dbReference>
<dbReference type="Proteomes" id="UP000750334">
    <property type="component" value="Unassembled WGS sequence"/>
</dbReference>
<dbReference type="InterPro" id="IPR000727">
    <property type="entry name" value="T_SNARE_dom"/>
</dbReference>
<feature type="compositionally biased region" description="Polar residues" evidence="3">
    <location>
        <begin position="326"/>
        <end position="352"/>
    </location>
</feature>
<dbReference type="GO" id="GO:0005484">
    <property type="term" value="F:SNAP receptor activity"/>
    <property type="evidence" value="ECO:0007669"/>
    <property type="project" value="TreeGrafter"/>
</dbReference>
<gene>
    <name evidence="5" type="primary">SEC9</name>
    <name evidence="5" type="ORF">C6P45_001116</name>
</gene>
<keyword evidence="2" id="KW-0175">Coiled coil</keyword>
<evidence type="ECO:0000313" key="6">
    <source>
        <dbReference type="Proteomes" id="UP000750334"/>
    </source>
</evidence>
<feature type="coiled-coil region" evidence="2">
    <location>
        <begin position="840"/>
        <end position="867"/>
    </location>
</feature>
<dbReference type="EMBL" id="PUHR01000147">
    <property type="protein sequence ID" value="KAG0662298.1"/>
    <property type="molecule type" value="Genomic_DNA"/>
</dbReference>
<name>A0A9P7B715_MAUEX</name>
<comment type="caution">
    <text evidence="5">The sequence shown here is derived from an EMBL/GenBank/DDBJ whole genome shotgun (WGS) entry which is preliminary data.</text>
</comment>
<dbReference type="SMART" id="SM00397">
    <property type="entry name" value="t_SNARE"/>
    <property type="match status" value="2"/>
</dbReference>
<comment type="similarity">
    <text evidence="1">Belongs to the SNAP-25 family.</text>
</comment>
<evidence type="ECO:0000259" key="4">
    <source>
        <dbReference type="PROSITE" id="PS50192"/>
    </source>
</evidence>
<evidence type="ECO:0000256" key="2">
    <source>
        <dbReference type="SAM" id="Coils"/>
    </source>
</evidence>
<feature type="compositionally biased region" description="Basic and acidic residues" evidence="3">
    <location>
        <begin position="76"/>
        <end position="106"/>
    </location>
</feature>
<protein>
    <submittedName>
        <fullName evidence="5">Protein transport protein S9 plasma membrane t-SNARE</fullName>
    </submittedName>
</protein>
<feature type="domain" description="T-SNARE coiled-coil homology" evidence="4">
    <location>
        <begin position="816"/>
        <end position="878"/>
    </location>
</feature>
<dbReference type="GO" id="GO:0005886">
    <property type="term" value="C:plasma membrane"/>
    <property type="evidence" value="ECO:0007669"/>
    <property type="project" value="TreeGrafter"/>
</dbReference>
<proteinExistence type="inferred from homology"/>
<sequence>MKVHVKSFLAKRGVRPPEEETLEQNRVTLSDAGYTVKDPSRNKKEKFAAYGQFAKDKNPHKFFAPPGYEDVAIEQQQKEADQRQRAQDERDAHEIAKKEAQLEKEKKKEKKKRGLFGRKKSKKDKDEEGEGMGGGAAVAAAATYDPYAAVKSPTGVAPDPYRVDDSSNLNEYNNTIRQPHSRASSVNPNNYSDNRSQSADPYGSSQNRDPYGGSSQNRDPYGGSSQNRDPYSTSSQNRDPYSTSSQNRDLYSTSSQNRDPYGSASQNTDQYNLSKSTSPYGSSTQNSDPYGSAAQNRDPYSRSSITSTNNSNSRSQNNSSSIVNDPYSSYTSRNNNDAYNKNQNRNAYNRPSQPDPSLDLNYSEPTTSTRTSPYKENRSPMYSRNNTPDNSNTSTGPLAASTRKGRNVGRPSELNNYNNYTVPNVPKQQPAASASSGGSSNPYASLRNDTYNTTGASSISNPYGNVPTSRAGTMRKSSNPYGNAAVTAPTSRIKAPLRHTDTNLTTDLNATPSIMGGVTGTGVSGSSRNPYGRSAALAAGSGVSGAAAGGMDLNDTIDEYANEEDLNVVMSQDGQQQQQLQEIDDLNATDDQRTQYGLDNTNAGGYGYDNQQTQMYQENDLNQEGDMDRGYKTFEDIQREEEQRQQQEEDDAVDELKQQIKFTKQSSVASTRNTLKMAQEAEMSGMNTLGLLGHQSEKMNNVERNLDLMNIQNSIADEKVTELQKLNRSLWAVHVSNPFNSKRRKQEREDKIKNQKIQEQAMMENTNQDLLQSTNRIENAMEENSRNISDVRDRYERKDILNRAQKYQFENDEDDDEMEVEIDRNLSKIQQVSGRLKKLAIAAGEELDSQQDRIKRIEDNTDDLDIKIHVNTTKLSTIK</sequence>
<feature type="region of interest" description="Disordered" evidence="3">
    <location>
        <begin position="1"/>
        <end position="26"/>
    </location>
</feature>
<feature type="compositionally biased region" description="Polar residues" evidence="3">
    <location>
        <begin position="441"/>
        <end position="481"/>
    </location>
</feature>
<feature type="region of interest" description="Disordered" evidence="3">
    <location>
        <begin position="150"/>
        <end position="486"/>
    </location>
</feature>
<dbReference type="PANTHER" id="PTHR19305:SF9">
    <property type="entry name" value="SYNAPTOSOMAL-ASSOCIATED PROTEIN 29"/>
    <property type="match status" value="1"/>
</dbReference>
<accession>A0A9P7B715</accession>
<organism evidence="5 6">
    <name type="scientific">Maudiozyma exigua</name>
    <name type="common">Yeast</name>
    <name type="synonym">Kazachstania exigua</name>
    <dbReference type="NCBI Taxonomy" id="34358"/>
    <lineage>
        <taxon>Eukaryota</taxon>
        <taxon>Fungi</taxon>
        <taxon>Dikarya</taxon>
        <taxon>Ascomycota</taxon>
        <taxon>Saccharomycotina</taxon>
        <taxon>Saccharomycetes</taxon>
        <taxon>Saccharomycetales</taxon>
        <taxon>Saccharomycetaceae</taxon>
        <taxon>Maudiozyma</taxon>
    </lineage>
</organism>
<reference evidence="5 6" key="1">
    <citation type="submission" date="2020-11" db="EMBL/GenBank/DDBJ databases">
        <title>Kefir isolates.</title>
        <authorList>
            <person name="Marcisauskas S."/>
            <person name="Kim Y."/>
            <person name="Blasche S."/>
        </authorList>
    </citation>
    <scope>NUCLEOTIDE SEQUENCE [LARGE SCALE GENOMIC DNA]</scope>
    <source>
        <strain evidence="5 6">OG2</strain>
    </source>
</reference>